<sequence length="945" mass="104938">MSLKLEHNSHITAPAFTYPALPQEPYTTRMIRLLPHKDKSAPIQCVLFNYDLSETGGGTHLYQALSYVWGSEVKPESIILNGCTFHVTTNLHSALVNLRNRQLDRVLWVDAICINQDDEDQGNEKSKQIPLMRTIYAQAERVIVWLGETTANGDQALESIRCLGEGQDTTSSLDNPESYDACLQLLQRDWFSRIWVLQEVGVARCVYIMCGPVSINGHVFCEGLSRLGLSSDFRSRIGPVAYLIKGALYRPKYELGSRGSISVGELIGMYQNHNATKQHDKIYALLGLSANPITAALEPNYSLPWKEVFKQVVNHIFPECSVDTWNGTATAVIKGKGLILGNINSVEESVSEFGKQNVEVLFNDNAQRFGFNSLWETNWKPQASAVLIQAGDIICLLKGASKPSIIRLCRDHFIVVIPAVTPQKRQDKESPAVISPERLYMSDLHDILLTWKIPDAKPERKDKSEVISQLSEIAPNYREEWSYTEKRLKHTRLAVLDIAMTILKQGKFETKAIEQLLRQSGTKDPIIKELVMDSAHEDRRCIETLPHDLFFYQENDLPFSEDMVIAVATNYRSRGCIIVEILLQHQRASLPVSEEVVKVVAESLDGGNRIMEVLFRHQGNNLLISEEVVKAAAGNMWVHGPQIMEVLLQQQGKSLPVSEQVVKAAAENRGPSGPGIMEVLFQCQGENLPVSENVVRAAAGNSHHGPEILEILFQHRGESLPVSEEVVQAAAGNSHRGYQIMMILIQHRGKSLPVSEEVVKAAAENREPSGPAIMEVLFQRQGENLPVSEKVVRAAVRNSCWGPEILETLFQHRGKSLPVSEETVKAAAGNSHRGYQIMMILIQHRGKNLPVSEKAVKAVAGNRCCGPGLIEALFQHLGENLPVSEEVVKAAAGNNAEFVPEILRLILIYRAKSPPIYEAVLKTAGNLKIELGLVAALYAPVQENI</sequence>
<dbReference type="GeneID" id="26810195"/>
<evidence type="ECO:0000313" key="2">
    <source>
        <dbReference type="EMBL" id="KNG83334.1"/>
    </source>
</evidence>
<dbReference type="Pfam" id="PF23397">
    <property type="entry name" value="DUF7104"/>
    <property type="match status" value="9"/>
</dbReference>
<dbReference type="InterPro" id="IPR010730">
    <property type="entry name" value="HET"/>
</dbReference>
<dbReference type="PANTHER" id="PTHR24148:SF78">
    <property type="entry name" value="HETEROKARYON INCOMPATIBILITY DOMAIN-CONTAINING PROTEIN"/>
    <property type="match status" value="1"/>
</dbReference>
<evidence type="ECO:0000313" key="3">
    <source>
        <dbReference type="Proteomes" id="UP000037505"/>
    </source>
</evidence>
<organism evidence="2 3">
    <name type="scientific">Aspergillus nomiae NRRL (strain ATCC 15546 / NRRL 13137 / CBS 260.88 / M93)</name>
    <dbReference type="NCBI Taxonomy" id="1509407"/>
    <lineage>
        <taxon>Eukaryota</taxon>
        <taxon>Fungi</taxon>
        <taxon>Dikarya</taxon>
        <taxon>Ascomycota</taxon>
        <taxon>Pezizomycotina</taxon>
        <taxon>Eurotiomycetes</taxon>
        <taxon>Eurotiomycetidae</taxon>
        <taxon>Eurotiales</taxon>
        <taxon>Aspergillaceae</taxon>
        <taxon>Aspergillus</taxon>
        <taxon>Aspergillus subgen. Circumdati</taxon>
    </lineage>
</organism>
<keyword evidence="3" id="KW-1185">Reference proteome</keyword>
<comment type="caution">
    <text evidence="2">The sequence shown here is derived from an EMBL/GenBank/DDBJ whole genome shotgun (WGS) entry which is preliminary data.</text>
</comment>
<proteinExistence type="predicted"/>
<protein>
    <recommendedName>
        <fullName evidence="1">Heterokaryon incompatibility domain-containing protein</fullName>
    </recommendedName>
</protein>
<dbReference type="InterPro" id="IPR052895">
    <property type="entry name" value="HetReg/Transcr_Mod"/>
</dbReference>
<dbReference type="OrthoDB" id="3477286at2759"/>
<reference evidence="2 3" key="1">
    <citation type="submission" date="2014-06" db="EMBL/GenBank/DDBJ databases">
        <title>The Genome of the Aflatoxigenic Filamentous Fungus Aspergillus nomius.</title>
        <authorList>
            <person name="Moore M.G."/>
            <person name="Shannon B.M."/>
            <person name="Brian M.M."/>
        </authorList>
    </citation>
    <scope>NUCLEOTIDE SEQUENCE [LARGE SCALE GENOMIC DNA]</scope>
    <source>
        <strain evidence="2 3">NRRL 13137</strain>
    </source>
</reference>
<dbReference type="AlphaFoldDB" id="A0A0L1IV16"/>
<dbReference type="InterPro" id="IPR055530">
    <property type="entry name" value="DUF7104"/>
</dbReference>
<dbReference type="STRING" id="1509407.A0A0L1IV16"/>
<dbReference type="Proteomes" id="UP000037505">
    <property type="component" value="Unassembled WGS sequence"/>
</dbReference>
<dbReference type="Pfam" id="PF06985">
    <property type="entry name" value="HET"/>
    <property type="match status" value="1"/>
</dbReference>
<dbReference type="EMBL" id="JNOM01000276">
    <property type="protein sequence ID" value="KNG83334.1"/>
    <property type="molecule type" value="Genomic_DNA"/>
</dbReference>
<dbReference type="Gene3D" id="1.20.5.340">
    <property type="match status" value="1"/>
</dbReference>
<dbReference type="PANTHER" id="PTHR24148">
    <property type="entry name" value="ANKYRIN REPEAT DOMAIN-CONTAINING PROTEIN 39 HOMOLOG-RELATED"/>
    <property type="match status" value="1"/>
</dbReference>
<evidence type="ECO:0000259" key="1">
    <source>
        <dbReference type="Pfam" id="PF06985"/>
    </source>
</evidence>
<feature type="domain" description="Heterokaryon incompatibility" evidence="1">
    <location>
        <begin position="62"/>
        <end position="199"/>
    </location>
</feature>
<name>A0A0L1IV16_ASPN3</name>
<dbReference type="RefSeq" id="XP_015404257.1">
    <property type="nucleotide sequence ID" value="XM_015553647.1"/>
</dbReference>
<accession>A0A0L1IV16</accession>
<gene>
    <name evidence="2" type="ORF">ANOM_008391</name>
</gene>